<evidence type="ECO:0000313" key="2">
    <source>
        <dbReference type="EMBL" id="MPC83029.1"/>
    </source>
</evidence>
<proteinExistence type="predicted"/>
<name>A0A5B7IM19_PORTR</name>
<sequence length="100" mass="11279">MTVWKERKERVRYERRSRERRGRAGNTTLYTGRAWGPGVQGRGIVCGGASSQHYSHQTFKNSVVGPQRHAFHSLTLRSGKTYRRPYTTLACTGVARAGVL</sequence>
<reference evidence="2 3" key="1">
    <citation type="submission" date="2019-05" db="EMBL/GenBank/DDBJ databases">
        <title>Another draft genome of Portunus trituberculatus and its Hox gene families provides insights of decapod evolution.</title>
        <authorList>
            <person name="Jeong J.-H."/>
            <person name="Song I."/>
            <person name="Kim S."/>
            <person name="Choi T."/>
            <person name="Kim D."/>
            <person name="Ryu S."/>
            <person name="Kim W."/>
        </authorList>
    </citation>
    <scope>NUCLEOTIDE SEQUENCE [LARGE SCALE GENOMIC DNA]</scope>
    <source>
        <tissue evidence="2">Muscle</tissue>
    </source>
</reference>
<evidence type="ECO:0000313" key="3">
    <source>
        <dbReference type="Proteomes" id="UP000324222"/>
    </source>
</evidence>
<organism evidence="2 3">
    <name type="scientific">Portunus trituberculatus</name>
    <name type="common">Swimming crab</name>
    <name type="synonym">Neptunus trituberculatus</name>
    <dbReference type="NCBI Taxonomy" id="210409"/>
    <lineage>
        <taxon>Eukaryota</taxon>
        <taxon>Metazoa</taxon>
        <taxon>Ecdysozoa</taxon>
        <taxon>Arthropoda</taxon>
        <taxon>Crustacea</taxon>
        <taxon>Multicrustacea</taxon>
        <taxon>Malacostraca</taxon>
        <taxon>Eumalacostraca</taxon>
        <taxon>Eucarida</taxon>
        <taxon>Decapoda</taxon>
        <taxon>Pleocyemata</taxon>
        <taxon>Brachyura</taxon>
        <taxon>Eubrachyura</taxon>
        <taxon>Portunoidea</taxon>
        <taxon>Portunidae</taxon>
        <taxon>Portuninae</taxon>
        <taxon>Portunus</taxon>
    </lineage>
</organism>
<accession>A0A5B7IM19</accession>
<dbReference type="AlphaFoldDB" id="A0A5B7IM19"/>
<gene>
    <name evidence="2" type="ORF">E2C01_077718</name>
</gene>
<comment type="caution">
    <text evidence="2">The sequence shown here is derived from an EMBL/GenBank/DDBJ whole genome shotgun (WGS) entry which is preliminary data.</text>
</comment>
<feature type="region of interest" description="Disordered" evidence="1">
    <location>
        <begin position="1"/>
        <end position="25"/>
    </location>
</feature>
<keyword evidence="3" id="KW-1185">Reference proteome</keyword>
<dbReference type="Proteomes" id="UP000324222">
    <property type="component" value="Unassembled WGS sequence"/>
</dbReference>
<protein>
    <submittedName>
        <fullName evidence="2">Uncharacterized protein</fullName>
    </submittedName>
</protein>
<evidence type="ECO:0000256" key="1">
    <source>
        <dbReference type="SAM" id="MobiDB-lite"/>
    </source>
</evidence>
<feature type="compositionally biased region" description="Basic and acidic residues" evidence="1">
    <location>
        <begin position="1"/>
        <end position="17"/>
    </location>
</feature>
<dbReference type="EMBL" id="VSRR010061303">
    <property type="protein sequence ID" value="MPC83029.1"/>
    <property type="molecule type" value="Genomic_DNA"/>
</dbReference>